<evidence type="ECO:0000313" key="3">
    <source>
        <dbReference type="EMBL" id="CAA9559358.1"/>
    </source>
</evidence>
<evidence type="ECO:0000256" key="2">
    <source>
        <dbReference type="SAM" id="Phobius"/>
    </source>
</evidence>
<evidence type="ECO:0000256" key="1">
    <source>
        <dbReference type="SAM" id="Coils"/>
    </source>
</evidence>
<proteinExistence type="predicted"/>
<evidence type="ECO:0008006" key="4">
    <source>
        <dbReference type="Google" id="ProtNLM"/>
    </source>
</evidence>
<keyword evidence="1" id="KW-0175">Coiled coil</keyword>
<dbReference type="EMBL" id="CADCWO010000032">
    <property type="protein sequence ID" value="CAA9559358.1"/>
    <property type="molecule type" value="Genomic_DNA"/>
</dbReference>
<protein>
    <recommendedName>
        <fullName evidence="4">Chromosome segregation ATPase</fullName>
    </recommendedName>
</protein>
<keyword evidence="2" id="KW-0812">Transmembrane</keyword>
<reference evidence="3" key="1">
    <citation type="submission" date="2020-02" db="EMBL/GenBank/DDBJ databases">
        <authorList>
            <person name="Meier V. D."/>
        </authorList>
    </citation>
    <scope>NUCLEOTIDE SEQUENCE</scope>
    <source>
        <strain evidence="3">AVDCRST_MAG81</strain>
    </source>
</reference>
<feature type="coiled-coil region" evidence="1">
    <location>
        <begin position="475"/>
        <end position="515"/>
    </location>
</feature>
<name>A0A6J4UUF4_9CYAN</name>
<sequence length="601" mass="66530">MTKDDADQRPPQEANLFSQAPARFLHSSPLSALLPGARSFKHRIGGVLERVPLPTSWVFWAGVGTVGFASAGAIAIALLLRIPGIPNCPRIFWPTASGSLRLYCAQVAADKQTLDNLLEAIALVNGLPANHPLRPDINRLVEKWSLQVLEQGESAFQSGQLKRAIEISHQVPKNTRAHQLVPQQIDRWRDLWVRAEKIYQKAESALQQENWRRAFTHAVHLLAVDNRYWETTRYEELNQKILVAQQDDKKLSKAKYLFRQGGLDNLSAALQLIAELSPNTYFHKTAQATQTDISRNLLDLAATALANQNLQEATNIAGRIPTSVSFWAEAQDFMELAQAEASTWSDDISGLESAISEAKKLGTNRPLYERAQELIAGWKLEIAALKILNPARSLAQQGDTRSLNSAIAQVQVIPPGNPRWSAAQQDINQWTQQVQTIEDQPTLDQADQFASVGDLASLNSAVRTARRIGPGRALYQEAQSKIQDWVDQLQAAKAQQQQEQELQQLDGRSQQLMQSGWDLAVQGTPKALASAIQTANQVSSFSSQRAEADAAIDQWSQEILEMARQRASYDRTGAIAIAQLVPRSTSAFAEAQSDIQLWKGN</sequence>
<dbReference type="AlphaFoldDB" id="A0A6J4UUF4"/>
<organism evidence="3">
    <name type="scientific">uncultured Synechococcales cyanobacterium</name>
    <dbReference type="NCBI Taxonomy" id="1936017"/>
    <lineage>
        <taxon>Bacteria</taxon>
        <taxon>Bacillati</taxon>
        <taxon>Cyanobacteriota</taxon>
        <taxon>Cyanophyceae</taxon>
        <taxon>Synechococcales</taxon>
        <taxon>environmental samples</taxon>
    </lineage>
</organism>
<keyword evidence="2" id="KW-0472">Membrane</keyword>
<gene>
    <name evidence="3" type="ORF">AVDCRST_MAG81-759</name>
</gene>
<feature type="transmembrane region" description="Helical" evidence="2">
    <location>
        <begin position="57"/>
        <end position="80"/>
    </location>
</feature>
<keyword evidence="2" id="KW-1133">Transmembrane helix</keyword>
<accession>A0A6J4UUF4</accession>